<feature type="compositionally biased region" description="Polar residues" evidence="1">
    <location>
        <begin position="170"/>
        <end position="180"/>
    </location>
</feature>
<feature type="region of interest" description="Disordered" evidence="1">
    <location>
        <begin position="119"/>
        <end position="199"/>
    </location>
</feature>
<name>A0A2P4X434_9STRA</name>
<dbReference type="OrthoDB" id="128750at2759"/>
<protein>
    <submittedName>
        <fullName evidence="3">Gag-pol fusion protein</fullName>
    </submittedName>
</protein>
<evidence type="ECO:0000313" key="4">
    <source>
        <dbReference type="Proteomes" id="UP000237271"/>
    </source>
</evidence>
<dbReference type="InterPro" id="IPR050951">
    <property type="entry name" value="Retrovirus_Pol_polyprotein"/>
</dbReference>
<evidence type="ECO:0000313" key="3">
    <source>
        <dbReference type="EMBL" id="POM60314.1"/>
    </source>
</evidence>
<dbReference type="AlphaFoldDB" id="A0A2P4X434"/>
<evidence type="ECO:0000259" key="2">
    <source>
        <dbReference type="Pfam" id="PF00078"/>
    </source>
</evidence>
<feature type="compositionally biased region" description="Basic and acidic residues" evidence="1">
    <location>
        <begin position="119"/>
        <end position="138"/>
    </location>
</feature>
<dbReference type="Pfam" id="PF00078">
    <property type="entry name" value="RVT_1"/>
    <property type="match status" value="1"/>
</dbReference>
<dbReference type="CDD" id="cd01647">
    <property type="entry name" value="RT_LTR"/>
    <property type="match status" value="1"/>
</dbReference>
<dbReference type="InterPro" id="IPR043128">
    <property type="entry name" value="Rev_trsase/Diguanyl_cyclase"/>
</dbReference>
<dbReference type="EMBL" id="NCKW01016895">
    <property type="protein sequence ID" value="POM60314.1"/>
    <property type="molecule type" value="Genomic_DNA"/>
</dbReference>
<feature type="compositionally biased region" description="Basic and acidic residues" evidence="1">
    <location>
        <begin position="182"/>
        <end position="195"/>
    </location>
</feature>
<dbReference type="PANTHER" id="PTHR37984">
    <property type="entry name" value="PROTEIN CBG26694"/>
    <property type="match status" value="1"/>
</dbReference>
<dbReference type="InterPro" id="IPR043502">
    <property type="entry name" value="DNA/RNA_pol_sf"/>
</dbReference>
<dbReference type="SUPFAM" id="SSF56672">
    <property type="entry name" value="DNA/RNA polymerases"/>
    <property type="match status" value="1"/>
</dbReference>
<dbReference type="InterPro" id="IPR000477">
    <property type="entry name" value="RT_dom"/>
</dbReference>
<feature type="compositionally biased region" description="Basic and acidic residues" evidence="1">
    <location>
        <begin position="146"/>
        <end position="158"/>
    </location>
</feature>
<proteinExistence type="predicted"/>
<sequence length="751" mass="86195">MLKAHSLVAFIEGDLGFEVEQAAIDAINTGRNFEEFFADVGQLSVLVDFSGDLDNELWTMKKRRDDSVVKFSQRPKENVRMFAEFPLNDEEVHEVQQRRYLKRGMPRVWQDKLTAAGIVHDREKEGKQNQGRTKDQHGDTSASKSQRKDGKNNSDGSERKHKSDKWCSFRKTSSHNTSDCYTVKEKEKDEQRSAEMKTASATNVNLGRKVLSASSTVFGTMNGSVTSSCTTMVQFIFPTLNTGSVTTDSFDVIDDSHDAIVIGRDIMNALGLILNFKGKITDEDYEDEYADETKEIADEQLLLDLLDNKLAQHYLGLLIEHGKLYDGHLDRMRFEDYLIPLSPDYKPVHAKPYAISRSQETKAKEAIQRLINADVLEDTYDSKMASPAFFLVKKDSSLRLLIDYRWVNKYLRQSPYYVPRIREIQTRLAKAKCLSTFDTNLGYYTRRLARKSHPPTAFCLPLGKFQYKRLPMGISTGPDEYQAFMEKIFGDLEFVVVYLDDILVLLKDEEERLEHLRIVFERLAHFDKPFHLYADVSGTQLDGLIMQETKIRADAFSRMRFATNQNKPLYERYVRMEPTIARFVKKCIIFKRAKLHGGKQDYGLLSPRTMKTVNPFDVVHVDLVGPYEGQGYGITMIDQASRRLEVGVLPNKDSLTTAESFDRNQAIRVKNPQVNAICERVLLEIGNVLGCNEGADWRNVIYYAAFANMISHQLHDANWSYLSKHRFNAILADNDHENDKRLEHFYKPGDQ</sequence>
<dbReference type="Gene3D" id="3.30.70.270">
    <property type="match status" value="1"/>
</dbReference>
<dbReference type="Proteomes" id="UP000237271">
    <property type="component" value="Unassembled WGS sequence"/>
</dbReference>
<gene>
    <name evidence="3" type="ORF">PHPALM_30842</name>
</gene>
<keyword evidence="4" id="KW-1185">Reference proteome</keyword>
<evidence type="ECO:0000256" key="1">
    <source>
        <dbReference type="SAM" id="MobiDB-lite"/>
    </source>
</evidence>
<accession>A0A2P4X434</accession>
<reference evidence="3 4" key="1">
    <citation type="journal article" date="2017" name="Genome Biol. Evol.">
        <title>Phytophthora megakarya and P. palmivora, closely related causal agents of cacao black pod rot, underwent increases in genome sizes and gene numbers by different mechanisms.</title>
        <authorList>
            <person name="Ali S.S."/>
            <person name="Shao J."/>
            <person name="Lary D.J."/>
            <person name="Kronmiller B."/>
            <person name="Shen D."/>
            <person name="Strem M.D."/>
            <person name="Amoako-Attah I."/>
            <person name="Akrofi A.Y."/>
            <person name="Begoude B.A."/>
            <person name="Ten Hoopen G.M."/>
            <person name="Coulibaly K."/>
            <person name="Kebe B.I."/>
            <person name="Melnick R.L."/>
            <person name="Guiltinan M.J."/>
            <person name="Tyler B.M."/>
            <person name="Meinhardt L.W."/>
            <person name="Bailey B.A."/>
        </authorList>
    </citation>
    <scope>NUCLEOTIDE SEQUENCE [LARGE SCALE GENOMIC DNA]</scope>
    <source>
        <strain evidence="4">sbr112.9</strain>
    </source>
</reference>
<feature type="domain" description="Reverse transcriptase" evidence="2">
    <location>
        <begin position="393"/>
        <end position="524"/>
    </location>
</feature>
<organism evidence="3 4">
    <name type="scientific">Phytophthora palmivora</name>
    <dbReference type="NCBI Taxonomy" id="4796"/>
    <lineage>
        <taxon>Eukaryota</taxon>
        <taxon>Sar</taxon>
        <taxon>Stramenopiles</taxon>
        <taxon>Oomycota</taxon>
        <taxon>Peronosporomycetes</taxon>
        <taxon>Peronosporales</taxon>
        <taxon>Peronosporaceae</taxon>
        <taxon>Phytophthora</taxon>
    </lineage>
</organism>
<dbReference type="Gene3D" id="3.10.10.10">
    <property type="entry name" value="HIV Type 1 Reverse Transcriptase, subunit A, domain 1"/>
    <property type="match status" value="1"/>
</dbReference>
<dbReference type="PANTHER" id="PTHR37984:SF5">
    <property type="entry name" value="PROTEIN NYNRIN-LIKE"/>
    <property type="match status" value="1"/>
</dbReference>
<comment type="caution">
    <text evidence="3">The sequence shown here is derived from an EMBL/GenBank/DDBJ whole genome shotgun (WGS) entry which is preliminary data.</text>
</comment>